<comment type="caution">
    <text evidence="4">The sequence shown here is derived from an EMBL/GenBank/DDBJ whole genome shotgun (WGS) entry which is preliminary data.</text>
</comment>
<dbReference type="PANTHER" id="PTHR48105">
    <property type="entry name" value="THIOREDOXIN REDUCTASE 1-RELATED-RELATED"/>
    <property type="match status" value="1"/>
</dbReference>
<evidence type="ECO:0000313" key="5">
    <source>
        <dbReference type="Proteomes" id="UP001500101"/>
    </source>
</evidence>
<evidence type="ECO:0000256" key="2">
    <source>
        <dbReference type="ARBA" id="ARBA00023002"/>
    </source>
</evidence>
<keyword evidence="5" id="KW-1185">Reference proteome</keyword>
<evidence type="ECO:0000313" key="4">
    <source>
        <dbReference type="EMBL" id="GAA4131143.1"/>
    </source>
</evidence>
<dbReference type="Pfam" id="PF07992">
    <property type="entry name" value="Pyr_redox_2"/>
    <property type="match status" value="1"/>
</dbReference>
<dbReference type="InterPro" id="IPR023753">
    <property type="entry name" value="FAD/NAD-binding_dom"/>
</dbReference>
<dbReference type="InterPro" id="IPR050097">
    <property type="entry name" value="Ferredoxin-NADP_redctase_2"/>
</dbReference>
<sequence length="273" mass="29597">MIVDAGKPCNRYTPHSHNFIGFDGELPGDVAKKARKQVLAYPSVQSLSDEVLKAKTIKGGFEIQLANSGNYTAKRIILATGLIDEFPAVPGFEECWGKSVIHCPYCHGYEFRDQPTIIMVGKDHALHIAALVHNLTKNLVLLSRDYDSYEPNELASFEQKDIRIYPGTLKAIIHEDGMMKGVILENGNQILANAMYAGIPFKQQSTLAEQLGCSMNEKGLISVNAMQATSVEGVFACGDNTNHVRSLAQAVASGGMAGAAVNADLAIQEFIQV</sequence>
<keyword evidence="2" id="KW-0560">Oxidoreductase</keyword>
<dbReference type="InterPro" id="IPR036188">
    <property type="entry name" value="FAD/NAD-bd_sf"/>
</dbReference>
<name>A0ABP7Y638_9SPHI</name>
<proteinExistence type="predicted"/>
<dbReference type="EMBL" id="BAAAZI010000001">
    <property type="protein sequence ID" value="GAA4131143.1"/>
    <property type="molecule type" value="Genomic_DNA"/>
</dbReference>
<organism evidence="4 5">
    <name type="scientific">Sphingobacterium kyonggiense</name>
    <dbReference type="NCBI Taxonomy" id="714075"/>
    <lineage>
        <taxon>Bacteria</taxon>
        <taxon>Pseudomonadati</taxon>
        <taxon>Bacteroidota</taxon>
        <taxon>Sphingobacteriia</taxon>
        <taxon>Sphingobacteriales</taxon>
        <taxon>Sphingobacteriaceae</taxon>
        <taxon>Sphingobacterium</taxon>
    </lineage>
</organism>
<dbReference type="SUPFAM" id="SSF51905">
    <property type="entry name" value="FAD/NAD(P)-binding domain"/>
    <property type="match status" value="1"/>
</dbReference>
<dbReference type="PRINTS" id="PR00469">
    <property type="entry name" value="PNDRDTASEII"/>
</dbReference>
<keyword evidence="1" id="KW-0285">Flavoprotein</keyword>
<reference evidence="5" key="1">
    <citation type="journal article" date="2019" name="Int. J. Syst. Evol. Microbiol.">
        <title>The Global Catalogue of Microorganisms (GCM) 10K type strain sequencing project: providing services to taxonomists for standard genome sequencing and annotation.</title>
        <authorList>
            <consortium name="The Broad Institute Genomics Platform"/>
            <consortium name="The Broad Institute Genome Sequencing Center for Infectious Disease"/>
            <person name="Wu L."/>
            <person name="Ma J."/>
        </authorList>
    </citation>
    <scope>NUCLEOTIDE SEQUENCE [LARGE SCALE GENOMIC DNA]</scope>
    <source>
        <strain evidence="5">JCM 16704</strain>
    </source>
</reference>
<dbReference type="Proteomes" id="UP001500101">
    <property type="component" value="Unassembled WGS sequence"/>
</dbReference>
<evidence type="ECO:0000256" key="1">
    <source>
        <dbReference type="ARBA" id="ARBA00022630"/>
    </source>
</evidence>
<gene>
    <name evidence="4" type="ORF">GCM10022216_00950</name>
</gene>
<accession>A0ABP7Y638</accession>
<evidence type="ECO:0000259" key="3">
    <source>
        <dbReference type="Pfam" id="PF07992"/>
    </source>
</evidence>
<dbReference type="RefSeq" id="WP_344672718.1">
    <property type="nucleotide sequence ID" value="NZ_BAAAZI010000001.1"/>
</dbReference>
<feature type="domain" description="FAD/NAD(P)-binding" evidence="3">
    <location>
        <begin position="50"/>
        <end position="254"/>
    </location>
</feature>
<protein>
    <submittedName>
        <fullName evidence="4">FAD-dependent oxidoreductase</fullName>
    </submittedName>
</protein>
<dbReference type="PRINTS" id="PR00368">
    <property type="entry name" value="FADPNR"/>
</dbReference>
<dbReference type="Gene3D" id="3.50.50.60">
    <property type="entry name" value="FAD/NAD(P)-binding domain"/>
    <property type="match status" value="2"/>
</dbReference>